<dbReference type="PANTHER" id="PTHR11614">
    <property type="entry name" value="PHOSPHOLIPASE-RELATED"/>
    <property type="match status" value="1"/>
</dbReference>
<keyword evidence="4" id="KW-1185">Reference proteome</keyword>
<gene>
    <name evidence="3" type="ORF">HHL09_14915</name>
</gene>
<name>A0A858RJJ2_9BACT</name>
<organism evidence="3 4">
    <name type="scientific">Luteolibacter luteus</name>
    <dbReference type="NCBI Taxonomy" id="2728835"/>
    <lineage>
        <taxon>Bacteria</taxon>
        <taxon>Pseudomonadati</taxon>
        <taxon>Verrucomicrobiota</taxon>
        <taxon>Verrucomicrobiia</taxon>
        <taxon>Verrucomicrobiales</taxon>
        <taxon>Verrucomicrobiaceae</taxon>
        <taxon>Luteolibacter</taxon>
    </lineage>
</organism>
<dbReference type="Pfam" id="PF12146">
    <property type="entry name" value="Hydrolase_4"/>
    <property type="match status" value="1"/>
</dbReference>
<proteinExistence type="predicted"/>
<dbReference type="InterPro" id="IPR022742">
    <property type="entry name" value="Hydrolase_4"/>
</dbReference>
<evidence type="ECO:0000259" key="1">
    <source>
        <dbReference type="Pfam" id="PF00561"/>
    </source>
</evidence>
<evidence type="ECO:0000313" key="3">
    <source>
        <dbReference type="EMBL" id="QJE97022.1"/>
    </source>
</evidence>
<keyword evidence="3" id="KW-0378">Hydrolase</keyword>
<feature type="domain" description="AB hydrolase-1" evidence="1">
    <location>
        <begin position="27"/>
        <end position="129"/>
    </location>
</feature>
<sequence>MDLPEFRNRLGEKLDSFFHPGNRDGVLVILGHGVTGNKDRPLLIALAEGLAARGWPCVRLSWSGNGLSEGDFRDSNISKESRDLRDVLDALPPKLKIAYIGHSMGGAVGVTTTAGDDRIRVLVTLAGMIRTEEFCEREFGEVIPGKGFMWDEPSCPLSQKYVDDLGAIGDLFDEVGQISVPWLLIHGTADDVVLIEDSRDAYDTAEEPKRLVEIEGAEHSFDEKTYPKVIQETADWLDEYLV</sequence>
<dbReference type="GO" id="GO:0016787">
    <property type="term" value="F:hydrolase activity"/>
    <property type="evidence" value="ECO:0007669"/>
    <property type="project" value="UniProtKB-KW"/>
</dbReference>
<reference evidence="3 4" key="1">
    <citation type="submission" date="2020-04" db="EMBL/GenBank/DDBJ databases">
        <title>Luteolibacter sp. G-1-1-1 isolated from soil.</title>
        <authorList>
            <person name="Dahal R.H."/>
        </authorList>
    </citation>
    <scope>NUCLEOTIDE SEQUENCE [LARGE SCALE GENOMIC DNA]</scope>
    <source>
        <strain evidence="3 4">G-1-1-1</strain>
    </source>
</reference>
<protein>
    <submittedName>
        <fullName evidence="3">Alpha/beta hydrolase</fullName>
    </submittedName>
</protein>
<dbReference type="EMBL" id="CP051774">
    <property type="protein sequence ID" value="QJE97022.1"/>
    <property type="molecule type" value="Genomic_DNA"/>
</dbReference>
<feature type="domain" description="Serine aminopeptidase S33" evidence="2">
    <location>
        <begin position="166"/>
        <end position="220"/>
    </location>
</feature>
<dbReference type="Proteomes" id="UP000501812">
    <property type="component" value="Chromosome"/>
</dbReference>
<accession>A0A858RJJ2</accession>
<dbReference type="InterPro" id="IPR051044">
    <property type="entry name" value="MAG_DAG_Lipase"/>
</dbReference>
<evidence type="ECO:0000313" key="4">
    <source>
        <dbReference type="Proteomes" id="UP000501812"/>
    </source>
</evidence>
<dbReference type="SUPFAM" id="SSF53474">
    <property type="entry name" value="alpha/beta-Hydrolases"/>
    <property type="match status" value="1"/>
</dbReference>
<dbReference type="RefSeq" id="WP_169455422.1">
    <property type="nucleotide sequence ID" value="NZ_CP051774.1"/>
</dbReference>
<dbReference type="Pfam" id="PF00561">
    <property type="entry name" value="Abhydrolase_1"/>
    <property type="match status" value="1"/>
</dbReference>
<dbReference type="KEGG" id="luo:HHL09_14915"/>
<dbReference type="Gene3D" id="3.40.50.1820">
    <property type="entry name" value="alpha/beta hydrolase"/>
    <property type="match status" value="1"/>
</dbReference>
<dbReference type="AlphaFoldDB" id="A0A858RJJ2"/>
<dbReference type="InterPro" id="IPR000073">
    <property type="entry name" value="AB_hydrolase_1"/>
</dbReference>
<evidence type="ECO:0000259" key="2">
    <source>
        <dbReference type="Pfam" id="PF12146"/>
    </source>
</evidence>
<dbReference type="InterPro" id="IPR029058">
    <property type="entry name" value="AB_hydrolase_fold"/>
</dbReference>